<evidence type="ECO:0000313" key="5">
    <source>
        <dbReference type="EMBL" id="QJR37721.1"/>
    </source>
</evidence>
<dbReference type="InterPro" id="IPR001155">
    <property type="entry name" value="OxRdtase_FMN_N"/>
</dbReference>
<dbReference type="SUPFAM" id="SSF51395">
    <property type="entry name" value="FMN-linked oxidoreductases"/>
    <property type="match status" value="1"/>
</dbReference>
<dbReference type="Pfam" id="PF00724">
    <property type="entry name" value="Oxidored_FMN"/>
    <property type="match status" value="1"/>
</dbReference>
<dbReference type="RefSeq" id="WP_171227156.1">
    <property type="nucleotide sequence ID" value="NZ_CP053085.1"/>
</dbReference>
<comment type="cofactor">
    <cofactor evidence="1">
        <name>FMN</name>
        <dbReference type="ChEBI" id="CHEBI:58210"/>
    </cofactor>
</comment>
<dbReference type="Proteomes" id="UP000500938">
    <property type="component" value="Chromosome"/>
</dbReference>
<accession>A0A6M4IZU5</accession>
<organism evidence="5 6">
    <name type="scientific">Gemmatimonas groenlandica</name>
    <dbReference type="NCBI Taxonomy" id="2732249"/>
    <lineage>
        <taxon>Bacteria</taxon>
        <taxon>Pseudomonadati</taxon>
        <taxon>Gemmatimonadota</taxon>
        <taxon>Gemmatimonadia</taxon>
        <taxon>Gemmatimonadales</taxon>
        <taxon>Gemmatimonadaceae</taxon>
        <taxon>Gemmatimonas</taxon>
    </lineage>
</organism>
<dbReference type="GO" id="GO:0016628">
    <property type="term" value="F:oxidoreductase activity, acting on the CH-CH group of donors, NAD or NADP as acceptor"/>
    <property type="evidence" value="ECO:0007669"/>
    <property type="project" value="UniProtKB-ARBA"/>
</dbReference>
<dbReference type="CDD" id="cd02933">
    <property type="entry name" value="OYE_like_FMN"/>
    <property type="match status" value="1"/>
</dbReference>
<sequence length="358" mass="37827">MLFEPYALRGLSLKNRLVMAPMTRNRATAEHVPTPIMATYYAERADIGLLITEGTSPAPDGLGYARIPGLFSDEQVAAWKPITEAVHAKGGTIFAQLMHTGRASNALNLPVGARVVGPMAVALPEPVYTDAEGLQPATVPHALTEEEVRAVVAEYALSATKAIEAGFDGIELHGANGYLIEQFLNGNHNHRTDAYGGSAEARNRFALDVAAATVAAIGADRVGIRISPYGAFNDMGAFDGIDEQFVALVQGLSDLGLVYLHLVDHASMGSPNAPHSLRATLRATFKGAFIASGGFDRAKAEAILASNEADLVAFGRSALANPDLVARLQHDAPLNAPDFATFYTPGDKGYTDYPVLSA</sequence>
<feature type="domain" description="NADH:flavin oxidoreductase/NADH oxidase N-terminal" evidence="4">
    <location>
        <begin position="2"/>
        <end position="335"/>
    </location>
</feature>
<comment type="similarity">
    <text evidence="2">Belongs to the NADH:flavin oxidoreductase/NADH oxidase family.</text>
</comment>
<name>A0A6M4IZU5_9BACT</name>
<dbReference type="InterPro" id="IPR045247">
    <property type="entry name" value="Oye-like"/>
</dbReference>
<dbReference type="InterPro" id="IPR013785">
    <property type="entry name" value="Aldolase_TIM"/>
</dbReference>
<dbReference type="PANTHER" id="PTHR22893">
    <property type="entry name" value="NADH OXIDOREDUCTASE-RELATED"/>
    <property type="match status" value="1"/>
</dbReference>
<dbReference type="AlphaFoldDB" id="A0A6M4IZU5"/>
<evidence type="ECO:0000256" key="3">
    <source>
        <dbReference type="ARBA" id="ARBA00023002"/>
    </source>
</evidence>
<dbReference type="GO" id="GO:0010181">
    <property type="term" value="F:FMN binding"/>
    <property type="evidence" value="ECO:0007669"/>
    <property type="project" value="InterPro"/>
</dbReference>
<proteinExistence type="inferred from homology"/>
<keyword evidence="6" id="KW-1185">Reference proteome</keyword>
<protein>
    <submittedName>
        <fullName evidence="5">Alkene reductase</fullName>
    </submittedName>
</protein>
<dbReference type="EMBL" id="CP053085">
    <property type="protein sequence ID" value="QJR37721.1"/>
    <property type="molecule type" value="Genomic_DNA"/>
</dbReference>
<keyword evidence="3" id="KW-0560">Oxidoreductase</keyword>
<evidence type="ECO:0000256" key="1">
    <source>
        <dbReference type="ARBA" id="ARBA00001917"/>
    </source>
</evidence>
<reference evidence="5 6" key="1">
    <citation type="submission" date="2020-05" db="EMBL/GenBank/DDBJ databases">
        <title>Complete genome sequence of Gemmatimonas greenlandica TET16.</title>
        <authorList>
            <person name="Zeng Y."/>
        </authorList>
    </citation>
    <scope>NUCLEOTIDE SEQUENCE [LARGE SCALE GENOMIC DNA]</scope>
    <source>
        <strain evidence="5 6">TET16</strain>
    </source>
</reference>
<dbReference type="Gene3D" id="3.20.20.70">
    <property type="entry name" value="Aldolase class I"/>
    <property type="match status" value="1"/>
</dbReference>
<dbReference type="KEGG" id="ggr:HKW67_20440"/>
<dbReference type="GO" id="GO:0005829">
    <property type="term" value="C:cytosol"/>
    <property type="evidence" value="ECO:0007669"/>
    <property type="project" value="UniProtKB-ARBA"/>
</dbReference>
<evidence type="ECO:0000313" key="6">
    <source>
        <dbReference type="Proteomes" id="UP000500938"/>
    </source>
</evidence>
<dbReference type="PANTHER" id="PTHR22893:SF91">
    <property type="entry name" value="NADPH DEHYDROGENASE 2-RELATED"/>
    <property type="match status" value="1"/>
</dbReference>
<evidence type="ECO:0000256" key="2">
    <source>
        <dbReference type="ARBA" id="ARBA00005979"/>
    </source>
</evidence>
<evidence type="ECO:0000259" key="4">
    <source>
        <dbReference type="Pfam" id="PF00724"/>
    </source>
</evidence>
<dbReference type="FunFam" id="3.20.20.70:FF:000059">
    <property type="entry name" value="N-ethylmaleimide reductase, FMN-linked"/>
    <property type="match status" value="1"/>
</dbReference>
<gene>
    <name evidence="5" type="ORF">HKW67_20440</name>
</gene>